<dbReference type="Gene3D" id="3.30.465.10">
    <property type="match status" value="1"/>
</dbReference>
<keyword evidence="2" id="KW-0274">FAD</keyword>
<keyword evidence="5" id="KW-1185">Reference proteome</keyword>
<dbReference type="OMA" id="GMNSSHC"/>
<feature type="domain" description="Berberine/berberine-like" evidence="3">
    <location>
        <begin position="114"/>
        <end position="156"/>
    </location>
</feature>
<proteinExistence type="predicted"/>
<dbReference type="GO" id="GO:0016491">
    <property type="term" value="F:oxidoreductase activity"/>
    <property type="evidence" value="ECO:0007669"/>
    <property type="project" value="InterPro"/>
</dbReference>
<name>A0A835CXY4_TETSI</name>
<dbReference type="OrthoDB" id="407275at2759"/>
<sequence>MEKSFPELGLKAEDCTETSWINSTLYFANYRNGESIDVLKNRTLQPKNIYKNKSDFVKEAISEVELEEMWKVLLEGEIIPLLIWESIRRKNEQDTGIRTPFPTELETCTTFNMDLDLGINEEGSNTSYSKASVWGRKYFKNNFKRLALVKSKVDPESSTGIPYS</sequence>
<dbReference type="PANTHER" id="PTHR32448">
    <property type="entry name" value="OS08G0158400 PROTEIN"/>
    <property type="match status" value="1"/>
</dbReference>
<gene>
    <name evidence="4" type="ORF">HHK36_032115</name>
</gene>
<dbReference type="InterPro" id="IPR012951">
    <property type="entry name" value="BBE"/>
</dbReference>
<comment type="caution">
    <text evidence="4">The sequence shown here is derived from an EMBL/GenBank/DDBJ whole genome shotgun (WGS) entry which is preliminary data.</text>
</comment>
<dbReference type="EMBL" id="JABCRI010000439">
    <property type="protein sequence ID" value="KAF8369856.1"/>
    <property type="molecule type" value="Genomic_DNA"/>
</dbReference>
<evidence type="ECO:0000259" key="3">
    <source>
        <dbReference type="Pfam" id="PF08031"/>
    </source>
</evidence>
<accession>A0A835CXY4</accession>
<evidence type="ECO:0000256" key="1">
    <source>
        <dbReference type="ARBA" id="ARBA00022630"/>
    </source>
</evidence>
<keyword evidence="1" id="KW-0285">Flavoprotein</keyword>
<evidence type="ECO:0000256" key="2">
    <source>
        <dbReference type="ARBA" id="ARBA00022827"/>
    </source>
</evidence>
<protein>
    <recommendedName>
        <fullName evidence="3">Berberine/berberine-like domain-containing protein</fullName>
    </recommendedName>
</protein>
<organism evidence="4 5">
    <name type="scientific">Tetracentron sinense</name>
    <name type="common">Spur-leaf</name>
    <dbReference type="NCBI Taxonomy" id="13715"/>
    <lineage>
        <taxon>Eukaryota</taxon>
        <taxon>Viridiplantae</taxon>
        <taxon>Streptophyta</taxon>
        <taxon>Embryophyta</taxon>
        <taxon>Tracheophyta</taxon>
        <taxon>Spermatophyta</taxon>
        <taxon>Magnoliopsida</taxon>
        <taxon>Trochodendrales</taxon>
        <taxon>Trochodendraceae</taxon>
        <taxon>Tetracentron</taxon>
    </lineage>
</organism>
<evidence type="ECO:0000313" key="5">
    <source>
        <dbReference type="Proteomes" id="UP000655225"/>
    </source>
</evidence>
<dbReference type="GO" id="GO:0050660">
    <property type="term" value="F:flavin adenine dinucleotide binding"/>
    <property type="evidence" value="ECO:0007669"/>
    <property type="project" value="InterPro"/>
</dbReference>
<dbReference type="Pfam" id="PF08031">
    <property type="entry name" value="BBE"/>
    <property type="match status" value="1"/>
</dbReference>
<reference evidence="4 5" key="1">
    <citation type="submission" date="2020-04" db="EMBL/GenBank/DDBJ databases">
        <title>Plant Genome Project.</title>
        <authorList>
            <person name="Zhang R.-G."/>
        </authorList>
    </citation>
    <scope>NUCLEOTIDE SEQUENCE [LARGE SCALE GENOMIC DNA]</scope>
    <source>
        <strain evidence="4">YNK0</strain>
        <tissue evidence="4">Leaf</tissue>
    </source>
</reference>
<dbReference type="Proteomes" id="UP000655225">
    <property type="component" value="Unassembled WGS sequence"/>
</dbReference>
<dbReference type="InterPro" id="IPR016169">
    <property type="entry name" value="FAD-bd_PCMH_sub2"/>
</dbReference>
<evidence type="ECO:0000313" key="4">
    <source>
        <dbReference type="EMBL" id="KAF8369856.1"/>
    </source>
</evidence>
<dbReference type="AlphaFoldDB" id="A0A835CXY4"/>
<dbReference type="Gene3D" id="3.40.462.20">
    <property type="match status" value="1"/>
</dbReference>